<evidence type="ECO:0000256" key="6">
    <source>
        <dbReference type="ARBA" id="ARBA00022737"/>
    </source>
</evidence>
<feature type="domain" description="SH3b" evidence="11">
    <location>
        <begin position="89"/>
        <end position="151"/>
    </location>
</feature>
<evidence type="ECO:0000256" key="2">
    <source>
        <dbReference type="ARBA" id="ARBA00007074"/>
    </source>
</evidence>
<dbReference type="OrthoDB" id="9813368at2"/>
<sequence length="285" mass="30449">MKKIAGLLLSTFLIAGVAQANPNTYIVKQGDTLYEIARQHSASVEQIKQWNGLATDQIRIGQPLALAQGATLANAGQTAVGSNRVSSGQAKATIQADRLNVREKGDLSGQVIGSFSRGVVVDVLQRGPQWSLVESGGLKGYVSNDFLQAGAGTSVTTVSRSGNPFESRLQNVVRPLVGTPYKLGGTSPAGFDCSGFTAHVMGQFGVKLPRISEDQFHVGVAVDRANLQPGDLLFFDSYGSGKITHVGIYVGNNRIAHAASRSVSIDDATWYFNNYRYYGAKRVLR</sequence>
<dbReference type="InterPro" id="IPR038765">
    <property type="entry name" value="Papain-like_cys_pep_sf"/>
</dbReference>
<evidence type="ECO:0000259" key="13">
    <source>
        <dbReference type="PROSITE" id="PS51935"/>
    </source>
</evidence>
<dbReference type="EMBL" id="MCHY01000008">
    <property type="protein sequence ID" value="RKD24354.1"/>
    <property type="molecule type" value="Genomic_DNA"/>
</dbReference>
<keyword evidence="8" id="KW-0788">Thiol protease</keyword>
<evidence type="ECO:0000256" key="7">
    <source>
        <dbReference type="ARBA" id="ARBA00022801"/>
    </source>
</evidence>
<dbReference type="PROSITE" id="PS51782">
    <property type="entry name" value="LYSM"/>
    <property type="match status" value="1"/>
</dbReference>
<dbReference type="InterPro" id="IPR036779">
    <property type="entry name" value="LysM_dom_sf"/>
</dbReference>
<proteinExistence type="inferred from homology"/>
<feature type="signal peptide" evidence="10">
    <location>
        <begin position="1"/>
        <end position="20"/>
    </location>
</feature>
<dbReference type="Pfam" id="PF08239">
    <property type="entry name" value="SH3_3"/>
    <property type="match status" value="1"/>
</dbReference>
<keyword evidence="4" id="KW-0645">Protease</keyword>
<reference evidence="14 15" key="1">
    <citation type="submission" date="2016-08" db="EMBL/GenBank/DDBJ databases">
        <title>Novel Firmicute Genomes.</title>
        <authorList>
            <person name="Poppleton D.I."/>
            <person name="Gribaldo S."/>
        </authorList>
    </citation>
    <scope>NUCLEOTIDE SEQUENCE [LARGE SCALE GENOMIC DNA]</scope>
    <source>
        <strain evidence="14 15">RAOx-1</strain>
    </source>
</reference>
<dbReference type="Gene3D" id="3.90.1720.10">
    <property type="entry name" value="endopeptidase domain like (from Nostoc punctiforme)"/>
    <property type="match status" value="1"/>
</dbReference>
<evidence type="ECO:0000256" key="4">
    <source>
        <dbReference type="ARBA" id="ARBA00022670"/>
    </source>
</evidence>
<dbReference type="CDD" id="cd00118">
    <property type="entry name" value="LysM"/>
    <property type="match status" value="1"/>
</dbReference>
<evidence type="ECO:0000313" key="15">
    <source>
        <dbReference type="Proteomes" id="UP000284219"/>
    </source>
</evidence>
<evidence type="ECO:0000256" key="1">
    <source>
        <dbReference type="ARBA" id="ARBA00003740"/>
    </source>
</evidence>
<feature type="domain" description="NlpC/P60" evidence="13">
    <location>
        <begin position="163"/>
        <end position="284"/>
    </location>
</feature>
<name>A0A419SJZ5_9BACL</name>
<keyword evidence="15" id="KW-1185">Reference proteome</keyword>
<organism evidence="14 15">
    <name type="scientific">Ammoniphilus oxalaticus</name>
    <dbReference type="NCBI Taxonomy" id="66863"/>
    <lineage>
        <taxon>Bacteria</taxon>
        <taxon>Bacillati</taxon>
        <taxon>Bacillota</taxon>
        <taxon>Bacilli</taxon>
        <taxon>Bacillales</taxon>
        <taxon>Paenibacillaceae</taxon>
        <taxon>Aneurinibacillus group</taxon>
        <taxon>Ammoniphilus</taxon>
    </lineage>
</organism>
<keyword evidence="6" id="KW-0677">Repeat</keyword>
<dbReference type="Proteomes" id="UP000284219">
    <property type="component" value="Unassembled WGS sequence"/>
</dbReference>
<dbReference type="Gene3D" id="2.30.30.40">
    <property type="entry name" value="SH3 Domains"/>
    <property type="match status" value="1"/>
</dbReference>
<gene>
    <name evidence="14" type="ORF">BEP19_08140</name>
</gene>
<keyword evidence="5 10" id="KW-0732">Signal</keyword>
<dbReference type="Gene3D" id="3.10.350.10">
    <property type="entry name" value="LysM domain"/>
    <property type="match status" value="1"/>
</dbReference>
<dbReference type="Pfam" id="PF00877">
    <property type="entry name" value="NLPC_P60"/>
    <property type="match status" value="1"/>
</dbReference>
<evidence type="ECO:0000256" key="5">
    <source>
        <dbReference type="ARBA" id="ARBA00022729"/>
    </source>
</evidence>
<dbReference type="InterPro" id="IPR003646">
    <property type="entry name" value="SH3-like_bac-type"/>
</dbReference>
<dbReference type="RefSeq" id="WP_120189651.1">
    <property type="nucleotide sequence ID" value="NZ_MCHY01000008.1"/>
</dbReference>
<dbReference type="PANTHER" id="PTHR47360">
    <property type="entry name" value="MUREIN DD-ENDOPEPTIDASE MEPS/MUREIN LD-CARBOXYPEPTIDASE"/>
    <property type="match status" value="1"/>
</dbReference>
<dbReference type="PROSITE" id="PS51781">
    <property type="entry name" value="SH3B"/>
    <property type="match status" value="1"/>
</dbReference>
<dbReference type="PROSITE" id="PS51935">
    <property type="entry name" value="NLPC_P60"/>
    <property type="match status" value="1"/>
</dbReference>
<dbReference type="GO" id="GO:0006508">
    <property type="term" value="P:proteolysis"/>
    <property type="evidence" value="ECO:0007669"/>
    <property type="project" value="UniProtKB-KW"/>
</dbReference>
<feature type="domain" description="LysM" evidence="12">
    <location>
        <begin position="23"/>
        <end position="66"/>
    </location>
</feature>
<dbReference type="Pfam" id="PF01476">
    <property type="entry name" value="LysM"/>
    <property type="match status" value="1"/>
</dbReference>
<evidence type="ECO:0000259" key="12">
    <source>
        <dbReference type="PROSITE" id="PS51782"/>
    </source>
</evidence>
<dbReference type="PANTHER" id="PTHR47360:SF1">
    <property type="entry name" value="ENDOPEPTIDASE NLPC-RELATED"/>
    <property type="match status" value="1"/>
</dbReference>
<evidence type="ECO:0000256" key="3">
    <source>
        <dbReference type="ARBA" id="ARBA00013385"/>
    </source>
</evidence>
<dbReference type="SUPFAM" id="SSF54001">
    <property type="entry name" value="Cysteine proteinases"/>
    <property type="match status" value="1"/>
</dbReference>
<dbReference type="InterPro" id="IPR000064">
    <property type="entry name" value="NLP_P60_dom"/>
</dbReference>
<evidence type="ECO:0000256" key="8">
    <source>
        <dbReference type="ARBA" id="ARBA00022807"/>
    </source>
</evidence>
<dbReference type="SMART" id="SM00287">
    <property type="entry name" value="SH3b"/>
    <property type="match status" value="1"/>
</dbReference>
<accession>A0A419SJZ5</accession>
<keyword evidence="7" id="KW-0378">Hydrolase</keyword>
<dbReference type="SUPFAM" id="SSF54106">
    <property type="entry name" value="LysM domain"/>
    <property type="match status" value="1"/>
</dbReference>
<evidence type="ECO:0000259" key="11">
    <source>
        <dbReference type="PROSITE" id="PS51781"/>
    </source>
</evidence>
<protein>
    <recommendedName>
        <fullName evidence="3">Probable endopeptidase p60</fullName>
    </recommendedName>
    <alternativeName>
        <fullName evidence="9">Invasion-associated protein p60</fullName>
    </alternativeName>
</protein>
<evidence type="ECO:0000256" key="10">
    <source>
        <dbReference type="SAM" id="SignalP"/>
    </source>
</evidence>
<evidence type="ECO:0000313" key="14">
    <source>
        <dbReference type="EMBL" id="RKD24354.1"/>
    </source>
</evidence>
<comment type="function">
    <text evidence="1">This major extracellular protein may be involved in the invasion of non-professional phagocytic cells by Listeria.</text>
</comment>
<dbReference type="InterPro" id="IPR018392">
    <property type="entry name" value="LysM"/>
</dbReference>
<dbReference type="SMART" id="SM00257">
    <property type="entry name" value="LysM"/>
    <property type="match status" value="1"/>
</dbReference>
<evidence type="ECO:0000256" key="9">
    <source>
        <dbReference type="ARBA" id="ARBA00032855"/>
    </source>
</evidence>
<comment type="similarity">
    <text evidence="2">Belongs to the peptidase C40 family.</text>
</comment>
<dbReference type="InterPro" id="IPR052062">
    <property type="entry name" value="Murein_DD/LD_carboxypeptidase"/>
</dbReference>
<comment type="caution">
    <text evidence="14">The sequence shown here is derived from an EMBL/GenBank/DDBJ whole genome shotgun (WGS) entry which is preliminary data.</text>
</comment>
<dbReference type="AlphaFoldDB" id="A0A419SJZ5"/>
<feature type="chain" id="PRO_5019085779" description="Probable endopeptidase p60" evidence="10">
    <location>
        <begin position="21"/>
        <end position="285"/>
    </location>
</feature>
<dbReference type="GO" id="GO:0008234">
    <property type="term" value="F:cysteine-type peptidase activity"/>
    <property type="evidence" value="ECO:0007669"/>
    <property type="project" value="UniProtKB-KW"/>
</dbReference>